<keyword evidence="3" id="KW-0966">Cell projection</keyword>
<proteinExistence type="inferred from homology"/>
<reference evidence="5" key="1">
    <citation type="submission" date="2021-02" db="EMBL/GenBank/DDBJ databases">
        <authorList>
            <person name="Nowell W R."/>
        </authorList>
    </citation>
    <scope>NUCLEOTIDE SEQUENCE</scope>
</reference>
<dbReference type="InterPro" id="IPR000435">
    <property type="entry name" value="Tektins"/>
</dbReference>
<dbReference type="AlphaFoldDB" id="A0A814QZJ0"/>
<evidence type="ECO:0000313" key="6">
    <source>
        <dbReference type="EMBL" id="CAF3598728.1"/>
    </source>
</evidence>
<accession>A0A814QZJ0</accession>
<name>A0A814QZJ0_9BILA</name>
<keyword evidence="2" id="KW-0963">Cytoplasm</keyword>
<dbReference type="Proteomes" id="UP000663882">
    <property type="component" value="Unassembled WGS sequence"/>
</dbReference>
<dbReference type="GO" id="GO:0060294">
    <property type="term" value="P:cilium movement involved in cell motility"/>
    <property type="evidence" value="ECO:0007669"/>
    <property type="project" value="UniProtKB-UniRule"/>
</dbReference>
<keyword evidence="3" id="KW-0969">Cilium</keyword>
<dbReference type="InterPro" id="IPR048256">
    <property type="entry name" value="Tektin-like"/>
</dbReference>
<dbReference type="Proteomes" id="UP000663823">
    <property type="component" value="Unassembled WGS sequence"/>
</dbReference>
<keyword evidence="4" id="KW-0175">Coiled coil</keyword>
<dbReference type="PRINTS" id="PR00511">
    <property type="entry name" value="TEKTIN"/>
</dbReference>
<evidence type="ECO:0000313" key="7">
    <source>
        <dbReference type="Proteomes" id="UP000663882"/>
    </source>
</evidence>
<comment type="subcellular location">
    <subcellularLocation>
        <location evidence="3">Cytoplasm</location>
        <location evidence="3">Cytoskeleton</location>
        <location evidence="3">Cilium axoneme</location>
    </subcellularLocation>
</comment>
<dbReference type="OrthoDB" id="9886517at2759"/>
<protein>
    <recommendedName>
        <fullName evidence="3">Tektin</fullName>
    </recommendedName>
</protein>
<sequence length="456" mass="54789">MYINQSRNNECNQSNSSIQSFNNQYSRNFYRSTILPSYTTNPSNRCYYLKNFDSIKIPPLFTSAKTSLYTSKDWLNFECNQFINTNEILNDNKELNIESEYLTREIDDQICKNQWKSTNEIYIIKQEINFWKNEIEKLRQKLNDTINELEIKRQQIEHFLNRIISSLKIVEENLYEREKRQTIDLVHDNVDCELIKLINMLIDAKNSINNGIIEKINKQIYLNRERLYQLEIEANDKFYALLLENTALNLTNTLLCFSNYKNNVSGDINYLNWLKRTKIFIEQIYCEIQISNELIYSIKNIFYIEQNIFNQWETIDIVLKQHIHEIKSIRNCLQDQLNEINENILNTEKTIEFLKKTIQNKEIFINIIQCRISFLSLRPILENINDREYLKLSQEFNNLQYSIDNLQKNLFEEKYILQHLFRLKTTIEEDLTIKNNSLFIDEQKVLGLQRTFSFTS</sequence>
<evidence type="ECO:0000256" key="3">
    <source>
        <dbReference type="RuleBase" id="RU367040"/>
    </source>
</evidence>
<dbReference type="GO" id="GO:0005930">
    <property type="term" value="C:axoneme"/>
    <property type="evidence" value="ECO:0007669"/>
    <property type="project" value="UniProtKB-SubCell"/>
</dbReference>
<dbReference type="GO" id="GO:0060271">
    <property type="term" value="P:cilium assembly"/>
    <property type="evidence" value="ECO:0007669"/>
    <property type="project" value="UniProtKB-UniRule"/>
</dbReference>
<feature type="coiled-coil region" evidence="4">
    <location>
        <begin position="323"/>
        <end position="357"/>
    </location>
</feature>
<dbReference type="PANTHER" id="PTHR19960:SF11">
    <property type="entry name" value="TEKTIN"/>
    <property type="match status" value="1"/>
</dbReference>
<feature type="coiled-coil region" evidence="4">
    <location>
        <begin position="121"/>
        <end position="162"/>
    </location>
</feature>
<comment type="caution">
    <text evidence="5">The sequence shown here is derived from an EMBL/GenBank/DDBJ whole genome shotgun (WGS) entry which is preliminary data.</text>
</comment>
<evidence type="ECO:0000256" key="1">
    <source>
        <dbReference type="ARBA" id="ARBA00007209"/>
    </source>
</evidence>
<dbReference type="EMBL" id="CAJNOO010001275">
    <property type="protein sequence ID" value="CAF1126479.1"/>
    <property type="molecule type" value="Genomic_DNA"/>
</dbReference>
<keyword evidence="3" id="KW-0282">Flagellum</keyword>
<gene>
    <name evidence="6" type="ORF">OTI717_LOCUS6689</name>
    <name evidence="5" type="ORF">RFH988_LOCUS20632</name>
</gene>
<dbReference type="PANTHER" id="PTHR19960">
    <property type="entry name" value="TEKTIN"/>
    <property type="match status" value="1"/>
</dbReference>
<dbReference type="Pfam" id="PF03148">
    <property type="entry name" value="Tektin"/>
    <property type="match status" value="1"/>
</dbReference>
<evidence type="ECO:0000256" key="4">
    <source>
        <dbReference type="SAM" id="Coils"/>
    </source>
</evidence>
<evidence type="ECO:0000313" key="5">
    <source>
        <dbReference type="EMBL" id="CAF1126479.1"/>
    </source>
</evidence>
<evidence type="ECO:0000256" key="2">
    <source>
        <dbReference type="ARBA" id="ARBA00022490"/>
    </source>
</evidence>
<dbReference type="GO" id="GO:0015630">
    <property type="term" value="C:microtubule cytoskeleton"/>
    <property type="evidence" value="ECO:0007669"/>
    <property type="project" value="UniProtKB-UniRule"/>
</dbReference>
<comment type="similarity">
    <text evidence="1 3">Belongs to the tektin family.</text>
</comment>
<dbReference type="GO" id="GO:0005634">
    <property type="term" value="C:nucleus"/>
    <property type="evidence" value="ECO:0007669"/>
    <property type="project" value="TreeGrafter"/>
</dbReference>
<organism evidence="5 7">
    <name type="scientific">Rotaria sordida</name>
    <dbReference type="NCBI Taxonomy" id="392033"/>
    <lineage>
        <taxon>Eukaryota</taxon>
        <taxon>Metazoa</taxon>
        <taxon>Spiralia</taxon>
        <taxon>Gnathifera</taxon>
        <taxon>Rotifera</taxon>
        <taxon>Eurotatoria</taxon>
        <taxon>Bdelloidea</taxon>
        <taxon>Philodinida</taxon>
        <taxon>Philodinidae</taxon>
        <taxon>Rotaria</taxon>
    </lineage>
</organism>
<dbReference type="EMBL" id="CAJOAX010000480">
    <property type="protein sequence ID" value="CAF3598728.1"/>
    <property type="molecule type" value="Genomic_DNA"/>
</dbReference>